<dbReference type="RefSeq" id="WP_015829446.1">
    <property type="nucleotide sequence ID" value="NC_012969.1"/>
</dbReference>
<keyword evidence="4 8" id="KW-0808">Transferase</keyword>
<feature type="domain" description="Aminotransferase class I/classII large" evidence="10">
    <location>
        <begin position="41"/>
        <end position="379"/>
    </location>
</feature>
<dbReference type="InterPro" id="IPR015422">
    <property type="entry name" value="PyrdxlP-dep_Trfase_small"/>
</dbReference>
<feature type="binding site" evidence="8">
    <location>
        <position position="351"/>
    </location>
    <ligand>
        <name>substrate</name>
    </ligand>
</feature>
<feature type="binding site" evidence="8">
    <location>
        <position position="179"/>
    </location>
    <ligand>
        <name>pyridoxal 5'-phosphate</name>
        <dbReference type="ChEBI" id="CHEBI:597326"/>
    </ligand>
</feature>
<reference evidence="12" key="1">
    <citation type="submission" date="2009-07" db="EMBL/GenBank/DDBJ databases">
        <title>Complete sequence of chromosome of Methylovorus sp. SIP3-4.</title>
        <authorList>
            <person name="Lucas S."/>
            <person name="Copeland A."/>
            <person name="Lapidus A."/>
            <person name="Glavina del Rio T."/>
            <person name="Tice H."/>
            <person name="Bruce D."/>
            <person name="Goodwin L."/>
            <person name="Pitluck S."/>
            <person name="Clum A."/>
            <person name="Larimer F."/>
            <person name="Land M."/>
            <person name="Hauser L."/>
            <person name="Kyrpides N."/>
            <person name="Mikhailova N."/>
            <person name="Kayluzhnaya M."/>
            <person name="Chistoserdova L."/>
        </authorList>
    </citation>
    <scope>NUCLEOTIDE SEQUENCE [LARGE SCALE GENOMIC DNA]</scope>
    <source>
        <strain evidence="12">SIP3-4</strain>
    </source>
</reference>
<keyword evidence="11" id="KW-0012">Acyltransferase</keyword>
<dbReference type="HOGENOM" id="CLU_015846_11_0_4"/>
<dbReference type="SUPFAM" id="SSF53383">
    <property type="entry name" value="PLP-dependent transferases"/>
    <property type="match status" value="1"/>
</dbReference>
<evidence type="ECO:0000259" key="10">
    <source>
        <dbReference type="Pfam" id="PF00155"/>
    </source>
</evidence>
<feature type="modified residue" description="N6-(pyridoxal phosphate)lysine" evidence="8 9">
    <location>
        <position position="238"/>
    </location>
</feature>
<dbReference type="Proteomes" id="UP000002743">
    <property type="component" value="Chromosome"/>
</dbReference>
<dbReference type="Pfam" id="PF00155">
    <property type="entry name" value="Aminotran_1_2"/>
    <property type="match status" value="1"/>
</dbReference>
<dbReference type="GO" id="GO:0030170">
    <property type="term" value="F:pyridoxal phosphate binding"/>
    <property type="evidence" value="ECO:0007669"/>
    <property type="project" value="UniProtKB-UniRule"/>
</dbReference>
<feature type="binding site" evidence="8">
    <location>
        <position position="235"/>
    </location>
    <ligand>
        <name>pyridoxal 5'-phosphate</name>
        <dbReference type="ChEBI" id="CHEBI:597326"/>
    </ligand>
</feature>
<reference evidence="11 12" key="2">
    <citation type="journal article" date="2011" name="J. Bacteriol.">
        <title>Genomes of three methylotrophs from a single niche uncover genetic and metabolic divergence of Methylophilaceae.</title>
        <authorList>
            <person name="Lapidus A."/>
            <person name="Clum A."/>
            <person name="Labutti K."/>
            <person name="Kaluzhnaya M.G."/>
            <person name="Lim S."/>
            <person name="Beck D.A."/>
            <person name="Glavina Del Rio T."/>
            <person name="Nolan M."/>
            <person name="Mavromatis K."/>
            <person name="Huntemann M."/>
            <person name="Lucas S."/>
            <person name="Lidstrom M.E."/>
            <person name="Ivanova N."/>
            <person name="Chistoserdova L."/>
        </authorList>
    </citation>
    <scope>NUCLEOTIDE SEQUENCE [LARGE SCALE GENOMIC DNA]</scope>
    <source>
        <strain evidence="11 12">SIP3-4</strain>
    </source>
</reference>
<dbReference type="EMBL" id="CP001674">
    <property type="protein sequence ID" value="ACT49813.1"/>
    <property type="molecule type" value="Genomic_DNA"/>
</dbReference>
<dbReference type="PANTHER" id="PTHR13693">
    <property type="entry name" value="CLASS II AMINOTRANSFERASE/8-AMINO-7-OXONONANOATE SYNTHASE"/>
    <property type="match status" value="1"/>
</dbReference>
<feature type="binding site" evidence="8">
    <location>
        <begin position="108"/>
        <end position="109"/>
    </location>
    <ligand>
        <name>pyridoxal 5'-phosphate</name>
        <dbReference type="ChEBI" id="CHEBI:597326"/>
    </ligand>
</feature>
<sequence length="390" mass="42187">MTLLDELAAELAERTSAGLRRQRRVIQGPQAAEVVANGKRLLSFASNDYLGLANHPRLISAMQQATQAVGVGSGASHLITGHHVLHEELEQALARFVGLPAALLFSTGYMANMGVVAALMGRDDAVFADKLNHASLNDAVVLSRAEFKRYPHQDLAALESLLAASRARRKLVLVDAVFSMDGDIAPVPEILALCERYDAWLMLDDAHGFGVLGEHGAGILEHFNITSPRIIYMATLGKAAGVAGAFVAGEPVLIDYLLQQARTYIYTTASPAPLAAALLEALNVIRDEPQRRAHLRQLMSVLKTHTPRRWQWMPSATAIQPLLVGSNDEVLRLSEYLLTRGLLVPAIRPPTVPKGTARLRVSLSAAHSEQDVHTLINALREAEVVLESAA</sequence>
<dbReference type="UniPathway" id="UPA00078"/>
<feature type="binding site" evidence="8">
    <location>
        <position position="133"/>
    </location>
    <ligand>
        <name>substrate</name>
    </ligand>
</feature>
<dbReference type="GO" id="GO:0009102">
    <property type="term" value="P:biotin biosynthetic process"/>
    <property type="evidence" value="ECO:0007669"/>
    <property type="project" value="UniProtKB-UniRule"/>
</dbReference>
<feature type="binding site" evidence="8">
    <location>
        <position position="207"/>
    </location>
    <ligand>
        <name>pyridoxal 5'-phosphate</name>
        <dbReference type="ChEBI" id="CHEBI:597326"/>
    </ligand>
</feature>
<dbReference type="InterPro" id="IPR015424">
    <property type="entry name" value="PyrdxlP-dep_Trfase"/>
</dbReference>
<comment type="similarity">
    <text evidence="8">Belongs to the class-II pyridoxal-phosphate-dependent aminotransferase family. BioF subfamily.</text>
</comment>
<comment type="cofactor">
    <cofactor evidence="1 8 9">
        <name>pyridoxal 5'-phosphate</name>
        <dbReference type="ChEBI" id="CHEBI:597326"/>
    </cofactor>
</comment>
<accession>C6X9J3</accession>
<dbReference type="PANTHER" id="PTHR13693:SF100">
    <property type="entry name" value="8-AMINO-7-OXONONANOATE SYNTHASE"/>
    <property type="match status" value="1"/>
</dbReference>
<dbReference type="KEGG" id="mei:Msip34_0565"/>
<protein>
    <recommendedName>
        <fullName evidence="8">8-amino-7-oxononanoate synthase</fullName>
        <shortName evidence="8">AONS</shortName>
        <ecNumber evidence="8">2.3.1.47</ecNumber>
    </recommendedName>
    <alternativeName>
        <fullName evidence="8">7-keto-8-amino-pelargonic acid synthase</fullName>
        <shortName evidence="8">7-KAP synthase</shortName>
        <shortName evidence="8">KAPA synthase</shortName>
    </alternativeName>
    <alternativeName>
        <fullName evidence="8">8-amino-7-ketopelargonate synthase</fullName>
    </alternativeName>
</protein>
<evidence type="ECO:0000313" key="11">
    <source>
        <dbReference type="EMBL" id="ACT49813.1"/>
    </source>
</evidence>
<comment type="catalytic activity">
    <reaction evidence="7 8">
        <text>6-carboxyhexanoyl-[ACP] + L-alanine + H(+) = (8S)-8-amino-7-oxononanoate + holo-[ACP] + CO2</text>
        <dbReference type="Rhea" id="RHEA:42288"/>
        <dbReference type="Rhea" id="RHEA-COMP:9685"/>
        <dbReference type="Rhea" id="RHEA-COMP:9955"/>
        <dbReference type="ChEBI" id="CHEBI:15378"/>
        <dbReference type="ChEBI" id="CHEBI:16526"/>
        <dbReference type="ChEBI" id="CHEBI:57972"/>
        <dbReference type="ChEBI" id="CHEBI:64479"/>
        <dbReference type="ChEBI" id="CHEBI:78846"/>
        <dbReference type="ChEBI" id="CHEBI:149468"/>
        <dbReference type="EC" id="2.3.1.47"/>
    </reaction>
</comment>
<dbReference type="EC" id="2.3.1.47" evidence="8"/>
<feature type="binding site" evidence="8">
    <location>
        <position position="21"/>
    </location>
    <ligand>
        <name>substrate</name>
    </ligand>
</feature>
<keyword evidence="12" id="KW-1185">Reference proteome</keyword>
<dbReference type="InterPro" id="IPR050087">
    <property type="entry name" value="AON_synthase_class-II"/>
</dbReference>
<evidence type="ECO:0000256" key="3">
    <source>
        <dbReference type="ARBA" id="ARBA00011738"/>
    </source>
</evidence>
<comment type="function">
    <text evidence="8">Catalyzes the decarboxylative condensation of pimeloyl-[acyl-carrier protein] and L-alanine to produce 8-amino-7-oxononanoate (AON), [acyl-carrier protein], and carbon dioxide.</text>
</comment>
<dbReference type="STRING" id="582744.Msip34_0565"/>
<dbReference type="InterPro" id="IPR004839">
    <property type="entry name" value="Aminotransferase_I/II_large"/>
</dbReference>
<dbReference type="InterPro" id="IPR022834">
    <property type="entry name" value="AONS_Proteobacteria"/>
</dbReference>
<dbReference type="Gene3D" id="3.90.1150.10">
    <property type="entry name" value="Aspartate Aminotransferase, domain 1"/>
    <property type="match status" value="1"/>
</dbReference>
<evidence type="ECO:0000256" key="6">
    <source>
        <dbReference type="ARBA" id="ARBA00022898"/>
    </source>
</evidence>
<comment type="pathway">
    <text evidence="2 8">Cofactor biosynthesis; biotin biosynthesis.</text>
</comment>
<dbReference type="AlphaFoldDB" id="C6X9J3"/>
<dbReference type="OrthoDB" id="9807157at2"/>
<gene>
    <name evidence="8" type="primary">bioF</name>
    <name evidence="11" type="ordered locus">Msip34_0565</name>
</gene>
<dbReference type="GO" id="GO:0008710">
    <property type="term" value="F:8-amino-7-oxononanoate synthase activity"/>
    <property type="evidence" value="ECO:0007669"/>
    <property type="project" value="UniProtKB-UniRule"/>
</dbReference>
<evidence type="ECO:0000313" key="12">
    <source>
        <dbReference type="Proteomes" id="UP000002743"/>
    </source>
</evidence>
<dbReference type="InterPro" id="IPR004723">
    <property type="entry name" value="AONS_Archaea/Proteobacteria"/>
</dbReference>
<organism evidence="11 12">
    <name type="scientific">Methylovorus glucosotrophus (strain SIP3-4)</name>
    <dbReference type="NCBI Taxonomy" id="582744"/>
    <lineage>
        <taxon>Bacteria</taxon>
        <taxon>Pseudomonadati</taxon>
        <taxon>Pseudomonadota</taxon>
        <taxon>Betaproteobacteria</taxon>
        <taxon>Nitrosomonadales</taxon>
        <taxon>Methylophilaceae</taxon>
        <taxon>Methylovorus</taxon>
    </lineage>
</organism>
<name>C6X9J3_METGS</name>
<evidence type="ECO:0000256" key="4">
    <source>
        <dbReference type="ARBA" id="ARBA00022679"/>
    </source>
</evidence>
<evidence type="ECO:0000256" key="8">
    <source>
        <dbReference type="HAMAP-Rule" id="MF_01693"/>
    </source>
</evidence>
<evidence type="ECO:0000256" key="5">
    <source>
        <dbReference type="ARBA" id="ARBA00022756"/>
    </source>
</evidence>
<comment type="subunit">
    <text evidence="3 8">Homodimer.</text>
</comment>
<evidence type="ECO:0000256" key="7">
    <source>
        <dbReference type="ARBA" id="ARBA00047715"/>
    </source>
</evidence>
<proteinExistence type="inferred from homology"/>
<keyword evidence="6 8" id="KW-0663">Pyridoxal phosphate</keyword>
<dbReference type="NCBIfam" id="TIGR00858">
    <property type="entry name" value="bioF"/>
    <property type="match status" value="1"/>
</dbReference>
<dbReference type="eggNOG" id="COG0156">
    <property type="taxonomic scope" value="Bacteria"/>
</dbReference>
<dbReference type="Gene3D" id="3.40.640.10">
    <property type="entry name" value="Type I PLP-dependent aspartate aminotransferase-like (Major domain)"/>
    <property type="match status" value="1"/>
</dbReference>
<dbReference type="HAMAP" id="MF_01693">
    <property type="entry name" value="BioF_aminotrans_2"/>
    <property type="match status" value="1"/>
</dbReference>
<dbReference type="InterPro" id="IPR015421">
    <property type="entry name" value="PyrdxlP-dep_Trfase_major"/>
</dbReference>
<evidence type="ECO:0000256" key="1">
    <source>
        <dbReference type="ARBA" id="ARBA00001933"/>
    </source>
</evidence>
<keyword evidence="5 8" id="KW-0093">Biotin biosynthesis</keyword>
<evidence type="ECO:0000256" key="2">
    <source>
        <dbReference type="ARBA" id="ARBA00004746"/>
    </source>
</evidence>
<evidence type="ECO:0000256" key="9">
    <source>
        <dbReference type="PIRSR" id="PIRSR604723-51"/>
    </source>
</evidence>